<evidence type="ECO:0000313" key="3">
    <source>
        <dbReference type="EMBL" id="PFH53535.1"/>
    </source>
</evidence>
<dbReference type="Proteomes" id="UP000242287">
    <property type="component" value="Unassembled WGS sequence"/>
</dbReference>
<evidence type="ECO:0000256" key="1">
    <source>
        <dbReference type="SAM" id="MobiDB-lite"/>
    </source>
</evidence>
<dbReference type="OrthoDB" id="3360976at2759"/>
<organism evidence="3 4">
    <name type="scientific">Amanita thiersii Skay4041</name>
    <dbReference type="NCBI Taxonomy" id="703135"/>
    <lineage>
        <taxon>Eukaryota</taxon>
        <taxon>Fungi</taxon>
        <taxon>Dikarya</taxon>
        <taxon>Basidiomycota</taxon>
        <taxon>Agaricomycotina</taxon>
        <taxon>Agaricomycetes</taxon>
        <taxon>Agaricomycetidae</taxon>
        <taxon>Agaricales</taxon>
        <taxon>Pluteineae</taxon>
        <taxon>Amanitaceae</taxon>
        <taxon>Amanita</taxon>
    </lineage>
</organism>
<feature type="compositionally biased region" description="Gly residues" evidence="1">
    <location>
        <begin position="181"/>
        <end position="201"/>
    </location>
</feature>
<dbReference type="EMBL" id="KZ301973">
    <property type="protein sequence ID" value="PFH53535.1"/>
    <property type="molecule type" value="Genomic_DNA"/>
</dbReference>
<name>A0A2A9NRD2_9AGAR</name>
<feature type="domain" description="DUF6593" evidence="2">
    <location>
        <begin position="10"/>
        <end position="175"/>
    </location>
</feature>
<reference evidence="3 4" key="1">
    <citation type="submission" date="2014-02" db="EMBL/GenBank/DDBJ databases">
        <title>Transposable element dynamics among asymbiotic and ectomycorrhizal Amanita fungi.</title>
        <authorList>
            <consortium name="DOE Joint Genome Institute"/>
            <person name="Hess J."/>
            <person name="Skrede I."/>
            <person name="Wolfe B."/>
            <person name="LaButti K."/>
            <person name="Ohm R.A."/>
            <person name="Grigoriev I.V."/>
            <person name="Pringle A."/>
        </authorList>
    </citation>
    <scope>NUCLEOTIDE SEQUENCE [LARGE SCALE GENOMIC DNA]</scope>
    <source>
        <strain evidence="3 4">SKay4041</strain>
    </source>
</reference>
<feature type="region of interest" description="Disordered" evidence="1">
    <location>
        <begin position="178"/>
        <end position="201"/>
    </location>
</feature>
<keyword evidence="4" id="KW-1185">Reference proteome</keyword>
<proteinExistence type="predicted"/>
<evidence type="ECO:0000259" key="2">
    <source>
        <dbReference type="Pfam" id="PF20236"/>
    </source>
</evidence>
<evidence type="ECO:0000313" key="4">
    <source>
        <dbReference type="Proteomes" id="UP000242287"/>
    </source>
</evidence>
<gene>
    <name evidence="3" type="ORF">AMATHDRAFT_137257</name>
</gene>
<protein>
    <recommendedName>
        <fullName evidence="2">DUF6593 domain-containing protein</fullName>
    </recommendedName>
</protein>
<dbReference type="Pfam" id="PF20236">
    <property type="entry name" value="DUF6593"/>
    <property type="match status" value="1"/>
</dbReference>
<accession>A0A2A9NRD2</accession>
<dbReference type="AlphaFoldDB" id="A0A2A9NRD2"/>
<dbReference type="InterPro" id="IPR046528">
    <property type="entry name" value="DUF6593"/>
</dbReference>
<sequence length="201" mass="22289">MHLYLTNHSHLNTSYTNEEGQILYRVETQGYFNKVSTISRVVPNNSVNKKKPSLQDEFGELGRVEFHTLSPSVLRFGGRRHETNTFFSKKGLSGYGRNHAFTGPDGREYMWKLGLKVPELLINNDDQTPVATFHRGRFGIFRKSQPASLEIYPEGMHMLDLIMVTFVYIQKLRNDREGQSGFDGGGGGDGGGGDGGGGGGE</sequence>